<name>A0A7C4U6P9_UNCW3</name>
<keyword evidence="3" id="KW-0547">Nucleotide-binding</keyword>
<dbReference type="EMBL" id="DTHG01000031">
    <property type="protein sequence ID" value="HGW91433.1"/>
    <property type="molecule type" value="Genomic_DNA"/>
</dbReference>
<dbReference type="PANTHER" id="PTHR24345:SF91">
    <property type="entry name" value="SERINE_THREONINE-PROTEIN KINASE PLK4"/>
    <property type="match status" value="1"/>
</dbReference>
<keyword evidence="6" id="KW-1133">Transmembrane helix</keyword>
<comment type="caution">
    <text evidence="8">The sequence shown here is derived from an EMBL/GenBank/DDBJ whole genome shotgun (WGS) entry which is preliminary data.</text>
</comment>
<dbReference type="InterPro" id="IPR000719">
    <property type="entry name" value="Prot_kinase_dom"/>
</dbReference>
<organism evidence="8">
    <name type="scientific">candidate division WOR-3 bacterium</name>
    <dbReference type="NCBI Taxonomy" id="2052148"/>
    <lineage>
        <taxon>Bacteria</taxon>
        <taxon>Bacteria division WOR-3</taxon>
    </lineage>
</organism>
<protein>
    <submittedName>
        <fullName evidence="8">Serine/threonine protein kinase</fullName>
    </submittedName>
</protein>
<dbReference type="Pfam" id="PF00069">
    <property type="entry name" value="Pkinase"/>
    <property type="match status" value="1"/>
</dbReference>
<evidence type="ECO:0000256" key="2">
    <source>
        <dbReference type="ARBA" id="ARBA00022679"/>
    </source>
</evidence>
<gene>
    <name evidence="8" type="ORF">ENV67_02700</name>
</gene>
<evidence type="ECO:0000256" key="5">
    <source>
        <dbReference type="ARBA" id="ARBA00022840"/>
    </source>
</evidence>
<dbReference type="InterPro" id="IPR008271">
    <property type="entry name" value="Ser/Thr_kinase_AS"/>
</dbReference>
<dbReference type="InterPro" id="IPR011009">
    <property type="entry name" value="Kinase-like_dom_sf"/>
</dbReference>
<dbReference type="InterPro" id="IPR013229">
    <property type="entry name" value="PEGA"/>
</dbReference>
<dbReference type="SMART" id="SM00220">
    <property type="entry name" value="S_TKc"/>
    <property type="match status" value="1"/>
</dbReference>
<dbReference type="GO" id="GO:0004674">
    <property type="term" value="F:protein serine/threonine kinase activity"/>
    <property type="evidence" value="ECO:0007669"/>
    <property type="project" value="UniProtKB-KW"/>
</dbReference>
<evidence type="ECO:0000313" key="8">
    <source>
        <dbReference type="EMBL" id="HGW91433.1"/>
    </source>
</evidence>
<dbReference type="CDD" id="cd14014">
    <property type="entry name" value="STKc_PknB_like"/>
    <property type="match status" value="1"/>
</dbReference>
<dbReference type="SUPFAM" id="SSF56112">
    <property type="entry name" value="Protein kinase-like (PK-like)"/>
    <property type="match status" value="1"/>
</dbReference>
<feature type="transmembrane region" description="Helical" evidence="6">
    <location>
        <begin position="283"/>
        <end position="303"/>
    </location>
</feature>
<reference evidence="8" key="1">
    <citation type="journal article" date="2020" name="mSystems">
        <title>Genome- and Community-Level Interaction Insights into Carbon Utilization and Element Cycling Functions of Hydrothermarchaeota in Hydrothermal Sediment.</title>
        <authorList>
            <person name="Zhou Z."/>
            <person name="Liu Y."/>
            <person name="Xu W."/>
            <person name="Pan J."/>
            <person name="Luo Z.H."/>
            <person name="Li M."/>
        </authorList>
    </citation>
    <scope>NUCLEOTIDE SEQUENCE [LARGE SCALE GENOMIC DNA]</scope>
    <source>
        <strain evidence="8">SpSt-780</strain>
    </source>
</reference>
<feature type="domain" description="Protein kinase" evidence="7">
    <location>
        <begin position="4"/>
        <end position="263"/>
    </location>
</feature>
<keyword evidence="6" id="KW-0812">Transmembrane</keyword>
<keyword evidence="1 8" id="KW-0723">Serine/threonine-protein kinase</keyword>
<sequence length="486" mass="56626">MKNIIFYEKIAVGGMSTIYKGKYNDVDVVIKKLHSHLAEDKIFLKRFKKEAEILGKLRHPNIIRFISFERIEDDYFLILEFVEGKSLDDILKKRKIPVKIVLKICLDIARGINYAHRNGIIHRDIKPSNILISKDGVCKILDFGLAYEEGIRFTDPGVYIGTPAYIAPEVLSGKNYSFRSDVFSFGVLFYELISGSNPFYAKTPYETINNILYKEPERLNVDEELNDFIFKMLCKEPEKRIKDFGEIIEGIKRFNICSKKEFLLWLNEKIEIKDEIVLKEREFPSLIFIPLLLFIIIISSFFFNRYIKREEKIIKEEEKPVVLEEIKPETSIVLQKEEKSKIEIRELKKVDSGYVFFDIKGIGDIFIDGEFFVNTPFIDKIKMKSGEHTISIKSKEGFVIERKIVVKSDTIVNIYENISSSFLKLRVEPWGYVFIDGENKGMTPLTPIKLTPGKHRLTITNPKYNEWSNEIEIKGGETLFLFIELK</sequence>
<proteinExistence type="predicted"/>
<dbReference type="Pfam" id="PF08308">
    <property type="entry name" value="PEGA"/>
    <property type="match status" value="1"/>
</dbReference>
<keyword evidence="6" id="KW-0472">Membrane</keyword>
<keyword evidence="4 8" id="KW-0418">Kinase</keyword>
<accession>A0A7C4U6P9</accession>
<evidence type="ECO:0000256" key="1">
    <source>
        <dbReference type="ARBA" id="ARBA00022527"/>
    </source>
</evidence>
<evidence type="ECO:0000256" key="4">
    <source>
        <dbReference type="ARBA" id="ARBA00022777"/>
    </source>
</evidence>
<dbReference type="PROSITE" id="PS00108">
    <property type="entry name" value="PROTEIN_KINASE_ST"/>
    <property type="match status" value="1"/>
</dbReference>
<dbReference type="AlphaFoldDB" id="A0A7C4U6P9"/>
<dbReference type="PROSITE" id="PS50011">
    <property type="entry name" value="PROTEIN_KINASE_DOM"/>
    <property type="match status" value="1"/>
</dbReference>
<evidence type="ECO:0000259" key="7">
    <source>
        <dbReference type="PROSITE" id="PS50011"/>
    </source>
</evidence>
<evidence type="ECO:0000256" key="6">
    <source>
        <dbReference type="SAM" id="Phobius"/>
    </source>
</evidence>
<evidence type="ECO:0000256" key="3">
    <source>
        <dbReference type="ARBA" id="ARBA00022741"/>
    </source>
</evidence>
<dbReference type="Gene3D" id="1.10.510.10">
    <property type="entry name" value="Transferase(Phosphotransferase) domain 1"/>
    <property type="match status" value="1"/>
</dbReference>
<dbReference type="GO" id="GO:0005524">
    <property type="term" value="F:ATP binding"/>
    <property type="evidence" value="ECO:0007669"/>
    <property type="project" value="UniProtKB-KW"/>
</dbReference>
<dbReference type="PANTHER" id="PTHR24345">
    <property type="entry name" value="SERINE/THREONINE-PROTEIN KINASE PLK"/>
    <property type="match status" value="1"/>
</dbReference>
<keyword evidence="2" id="KW-0808">Transferase</keyword>
<keyword evidence="5" id="KW-0067">ATP-binding</keyword>